<dbReference type="Proteomes" id="UP000658320">
    <property type="component" value="Unassembled WGS sequence"/>
</dbReference>
<comment type="caution">
    <text evidence="1">The sequence shown here is derived from an EMBL/GenBank/DDBJ whole genome shotgun (WGS) entry which is preliminary data.</text>
</comment>
<name>A0A918KYG0_9ACTN</name>
<gene>
    <name evidence="1" type="ORF">GCM10010251_76740</name>
</gene>
<evidence type="ECO:0000313" key="1">
    <source>
        <dbReference type="EMBL" id="GGR48446.1"/>
    </source>
</evidence>
<proteinExistence type="predicted"/>
<reference evidence="1" key="1">
    <citation type="journal article" date="2014" name="Int. J. Syst. Evol. Microbiol.">
        <title>Complete genome sequence of Corynebacterium casei LMG S-19264T (=DSM 44701T), isolated from a smear-ripened cheese.</title>
        <authorList>
            <consortium name="US DOE Joint Genome Institute (JGI-PGF)"/>
            <person name="Walter F."/>
            <person name="Albersmeier A."/>
            <person name="Kalinowski J."/>
            <person name="Ruckert C."/>
        </authorList>
    </citation>
    <scope>NUCLEOTIDE SEQUENCE</scope>
    <source>
        <strain evidence="1">JCM 4346</strain>
    </source>
</reference>
<protein>
    <recommendedName>
        <fullName evidence="3">PRL2-8</fullName>
    </recommendedName>
</protein>
<accession>A0A918KYG0</accession>
<evidence type="ECO:0000313" key="2">
    <source>
        <dbReference type="Proteomes" id="UP000658320"/>
    </source>
</evidence>
<organism evidence="1 2">
    <name type="scientific">Streptomyces aurantiogriseus</name>
    <dbReference type="NCBI Taxonomy" id="66870"/>
    <lineage>
        <taxon>Bacteria</taxon>
        <taxon>Bacillati</taxon>
        <taxon>Actinomycetota</taxon>
        <taxon>Actinomycetes</taxon>
        <taxon>Kitasatosporales</taxon>
        <taxon>Streptomycetaceae</taxon>
        <taxon>Streptomyces</taxon>
    </lineage>
</organism>
<dbReference type="EMBL" id="BMSX01000024">
    <property type="protein sequence ID" value="GGR48446.1"/>
    <property type="molecule type" value="Genomic_DNA"/>
</dbReference>
<dbReference type="AlphaFoldDB" id="A0A918KYG0"/>
<sequence length="60" mass="6986">MVVTMAAKETPPGECPQCWQHAHDRSIHRKLKPCEDCKPCLDHMNNGCPYLVPQPKSRWW</sequence>
<reference evidence="1" key="2">
    <citation type="submission" date="2020-09" db="EMBL/GenBank/DDBJ databases">
        <authorList>
            <person name="Sun Q."/>
            <person name="Ohkuma M."/>
        </authorList>
    </citation>
    <scope>NUCLEOTIDE SEQUENCE</scope>
    <source>
        <strain evidence="1">JCM 4346</strain>
    </source>
</reference>
<evidence type="ECO:0008006" key="3">
    <source>
        <dbReference type="Google" id="ProtNLM"/>
    </source>
</evidence>
<keyword evidence="2" id="KW-1185">Reference proteome</keyword>